<dbReference type="EMBL" id="BART01007930">
    <property type="protein sequence ID" value="GAG65909.1"/>
    <property type="molecule type" value="Genomic_DNA"/>
</dbReference>
<sequence>PVILFGDVNKGMMGIKNDKLTLQIEDKITKKGFTKFYSEMGLGAEVVLPEAFGGLKKS</sequence>
<proteinExistence type="predicted"/>
<reference evidence="1" key="1">
    <citation type="journal article" date="2014" name="Front. Microbiol.">
        <title>High frequency of phylogenetically diverse reductive dehalogenase-homologous genes in deep subseafloor sedimentary metagenomes.</title>
        <authorList>
            <person name="Kawai M."/>
            <person name="Futagami T."/>
            <person name="Toyoda A."/>
            <person name="Takaki Y."/>
            <person name="Nishi S."/>
            <person name="Hori S."/>
            <person name="Arai W."/>
            <person name="Tsubouchi T."/>
            <person name="Morono Y."/>
            <person name="Uchiyama I."/>
            <person name="Ito T."/>
            <person name="Fujiyama A."/>
            <person name="Inagaki F."/>
            <person name="Takami H."/>
        </authorList>
    </citation>
    <scope>NUCLEOTIDE SEQUENCE</scope>
    <source>
        <strain evidence="1">Expedition CK06-06</strain>
    </source>
</reference>
<dbReference type="AlphaFoldDB" id="X0Z9E4"/>
<protein>
    <submittedName>
        <fullName evidence="1">Uncharacterized protein</fullName>
    </submittedName>
</protein>
<accession>X0Z9E4</accession>
<evidence type="ECO:0000313" key="1">
    <source>
        <dbReference type="EMBL" id="GAG65909.1"/>
    </source>
</evidence>
<name>X0Z9E4_9ZZZZ</name>
<comment type="caution">
    <text evidence="1">The sequence shown here is derived from an EMBL/GenBank/DDBJ whole genome shotgun (WGS) entry which is preliminary data.</text>
</comment>
<organism evidence="1">
    <name type="scientific">marine sediment metagenome</name>
    <dbReference type="NCBI Taxonomy" id="412755"/>
    <lineage>
        <taxon>unclassified sequences</taxon>
        <taxon>metagenomes</taxon>
        <taxon>ecological metagenomes</taxon>
    </lineage>
</organism>
<feature type="non-terminal residue" evidence="1">
    <location>
        <position position="1"/>
    </location>
</feature>
<gene>
    <name evidence="1" type="ORF">S01H4_17937</name>
</gene>